<organism evidence="2 3">
    <name type="scientific">Cirrhinus mrigala</name>
    <name type="common">Mrigala</name>
    <dbReference type="NCBI Taxonomy" id="683832"/>
    <lineage>
        <taxon>Eukaryota</taxon>
        <taxon>Metazoa</taxon>
        <taxon>Chordata</taxon>
        <taxon>Craniata</taxon>
        <taxon>Vertebrata</taxon>
        <taxon>Euteleostomi</taxon>
        <taxon>Actinopterygii</taxon>
        <taxon>Neopterygii</taxon>
        <taxon>Teleostei</taxon>
        <taxon>Ostariophysi</taxon>
        <taxon>Cypriniformes</taxon>
        <taxon>Cyprinidae</taxon>
        <taxon>Labeoninae</taxon>
        <taxon>Labeonini</taxon>
        <taxon>Cirrhinus</taxon>
    </lineage>
</organism>
<comment type="caution">
    <text evidence="2">The sequence shown here is derived from an EMBL/GenBank/DDBJ whole genome shotgun (WGS) entry which is preliminary data.</text>
</comment>
<feature type="non-terminal residue" evidence="2">
    <location>
        <position position="1"/>
    </location>
</feature>
<proteinExistence type="predicted"/>
<feature type="non-terminal residue" evidence="2">
    <location>
        <position position="106"/>
    </location>
</feature>
<keyword evidence="3" id="KW-1185">Reference proteome</keyword>
<evidence type="ECO:0000313" key="3">
    <source>
        <dbReference type="Proteomes" id="UP001529510"/>
    </source>
</evidence>
<feature type="signal peptide" evidence="1">
    <location>
        <begin position="1"/>
        <end position="21"/>
    </location>
</feature>
<dbReference type="AlphaFoldDB" id="A0ABD0REX8"/>
<gene>
    <name evidence="2" type="ORF">M9458_005544</name>
</gene>
<sequence>NIWRLCWACAMTAWRGSCISACSLCWQPVPSVPCCVPSHVPGPSSPSGRGIMMISMRRTPLTRRDASPRITPAELKFTVSAATAAAWAARQVCNLRCRPHPAHQST</sequence>
<reference evidence="2 3" key="1">
    <citation type="submission" date="2024-05" db="EMBL/GenBank/DDBJ databases">
        <title>Genome sequencing and assembly of Indian major carp, Cirrhinus mrigala (Hamilton, 1822).</title>
        <authorList>
            <person name="Mohindra V."/>
            <person name="Chowdhury L.M."/>
            <person name="Lal K."/>
            <person name="Jena J.K."/>
        </authorList>
    </citation>
    <scope>NUCLEOTIDE SEQUENCE [LARGE SCALE GENOMIC DNA]</scope>
    <source>
        <strain evidence="2">CM1030</strain>
        <tissue evidence="2">Blood</tissue>
    </source>
</reference>
<accession>A0ABD0REX8</accession>
<protein>
    <recommendedName>
        <fullName evidence="4">Secreted protein</fullName>
    </recommendedName>
</protein>
<dbReference type="EMBL" id="JAMKFB020000003">
    <property type="protein sequence ID" value="KAL0197004.1"/>
    <property type="molecule type" value="Genomic_DNA"/>
</dbReference>
<keyword evidence="1" id="KW-0732">Signal</keyword>
<evidence type="ECO:0008006" key="4">
    <source>
        <dbReference type="Google" id="ProtNLM"/>
    </source>
</evidence>
<feature type="chain" id="PRO_5044766682" description="Secreted protein" evidence="1">
    <location>
        <begin position="22"/>
        <end position="106"/>
    </location>
</feature>
<evidence type="ECO:0000313" key="2">
    <source>
        <dbReference type="EMBL" id="KAL0197004.1"/>
    </source>
</evidence>
<dbReference type="Proteomes" id="UP001529510">
    <property type="component" value="Unassembled WGS sequence"/>
</dbReference>
<name>A0ABD0REX8_CIRMR</name>
<evidence type="ECO:0000256" key="1">
    <source>
        <dbReference type="SAM" id="SignalP"/>
    </source>
</evidence>